<accession>A0ABU0S6X6</accession>
<keyword evidence="2" id="KW-1185">Reference proteome</keyword>
<protein>
    <submittedName>
        <fullName evidence="1">Uncharacterized protein</fullName>
    </submittedName>
</protein>
<organism evidence="1 2">
    <name type="scientific">Phyllobacterium ifriqiyense</name>
    <dbReference type="NCBI Taxonomy" id="314238"/>
    <lineage>
        <taxon>Bacteria</taxon>
        <taxon>Pseudomonadati</taxon>
        <taxon>Pseudomonadota</taxon>
        <taxon>Alphaproteobacteria</taxon>
        <taxon>Hyphomicrobiales</taxon>
        <taxon>Phyllobacteriaceae</taxon>
        <taxon>Phyllobacterium</taxon>
    </lineage>
</organism>
<evidence type="ECO:0000313" key="1">
    <source>
        <dbReference type="EMBL" id="MDQ0996495.1"/>
    </source>
</evidence>
<reference evidence="1 2" key="1">
    <citation type="submission" date="2023-07" db="EMBL/GenBank/DDBJ databases">
        <title>Comparative genomics of wheat-associated soil bacteria to identify genetic determinants of phenazine resistance.</title>
        <authorList>
            <person name="Mouncey N."/>
        </authorList>
    </citation>
    <scope>NUCLEOTIDE SEQUENCE [LARGE SCALE GENOMIC DNA]</scope>
    <source>
        <strain evidence="1 2">W4I11</strain>
    </source>
</reference>
<evidence type="ECO:0000313" key="2">
    <source>
        <dbReference type="Proteomes" id="UP001237780"/>
    </source>
</evidence>
<comment type="caution">
    <text evidence="1">The sequence shown here is derived from an EMBL/GenBank/DDBJ whole genome shotgun (WGS) entry which is preliminary data.</text>
</comment>
<name>A0ABU0S6X6_9HYPH</name>
<sequence>MNAAVAITTTAAQIQAILVVTSRLLFLTLRRLQQRAPVGEP</sequence>
<dbReference type="EMBL" id="JAUSZT010000003">
    <property type="protein sequence ID" value="MDQ0996495.1"/>
    <property type="molecule type" value="Genomic_DNA"/>
</dbReference>
<gene>
    <name evidence="1" type="ORF">QFZ34_001677</name>
</gene>
<proteinExistence type="predicted"/>
<dbReference type="Proteomes" id="UP001237780">
    <property type="component" value="Unassembled WGS sequence"/>
</dbReference>